<dbReference type="Gene3D" id="3.40.50.2300">
    <property type="match status" value="1"/>
</dbReference>
<dbReference type="PANTHER" id="PTHR44591">
    <property type="entry name" value="STRESS RESPONSE REGULATOR PROTEIN 1"/>
    <property type="match status" value="1"/>
</dbReference>
<evidence type="ECO:0000313" key="4">
    <source>
        <dbReference type="EMBL" id="MWV28954.1"/>
    </source>
</evidence>
<dbReference type="EMBL" id="WUBR01000003">
    <property type="protein sequence ID" value="MWV28954.1"/>
    <property type="molecule type" value="Genomic_DNA"/>
</dbReference>
<evidence type="ECO:0000256" key="2">
    <source>
        <dbReference type="PROSITE-ProRule" id="PRU00169"/>
    </source>
</evidence>
<keyword evidence="5" id="KW-1185">Reference proteome</keyword>
<keyword evidence="1 2" id="KW-0597">Phosphoprotein</keyword>
<feature type="modified residue" description="4-aspartylphosphate" evidence="2">
    <location>
        <position position="56"/>
    </location>
</feature>
<feature type="domain" description="Response regulatory" evidence="3">
    <location>
        <begin position="6"/>
        <end position="118"/>
    </location>
</feature>
<proteinExistence type="predicted"/>
<dbReference type="GO" id="GO:0000160">
    <property type="term" value="P:phosphorelay signal transduction system"/>
    <property type="evidence" value="ECO:0007669"/>
    <property type="project" value="InterPro"/>
</dbReference>
<dbReference type="SUPFAM" id="SSF52172">
    <property type="entry name" value="CheY-like"/>
    <property type="match status" value="1"/>
</dbReference>
<reference evidence="4 5" key="2">
    <citation type="submission" date="2020-02" db="EMBL/GenBank/DDBJ databases">
        <title>Erythrobacter dongmakensis sp. nov., isolated from a tidal mudflat.</title>
        <authorList>
            <person name="Kim I.S."/>
        </authorList>
    </citation>
    <scope>NUCLEOTIDE SEQUENCE [LARGE SCALE GENOMIC DNA]</scope>
    <source>
        <strain evidence="4 5">GH3-10</strain>
    </source>
</reference>
<gene>
    <name evidence="4" type="ORF">GRF63_13665</name>
</gene>
<dbReference type="Pfam" id="PF00072">
    <property type="entry name" value="Response_reg"/>
    <property type="match status" value="1"/>
</dbReference>
<evidence type="ECO:0000259" key="3">
    <source>
        <dbReference type="PROSITE" id="PS50110"/>
    </source>
</evidence>
<reference evidence="4 5" key="1">
    <citation type="submission" date="2019-12" db="EMBL/GenBank/DDBJ databases">
        <authorList>
            <person name="Lee S.D."/>
        </authorList>
    </citation>
    <scope>NUCLEOTIDE SEQUENCE [LARGE SCALE GENOMIC DNA]</scope>
    <source>
        <strain evidence="4 5">GH3-10</strain>
    </source>
</reference>
<dbReference type="InterPro" id="IPR050595">
    <property type="entry name" value="Bact_response_regulator"/>
</dbReference>
<dbReference type="PROSITE" id="PS50110">
    <property type="entry name" value="RESPONSE_REGULATORY"/>
    <property type="match status" value="1"/>
</dbReference>
<name>A0A844XHA9_9SPHN</name>
<protein>
    <submittedName>
        <fullName evidence="4">Response regulator</fullName>
    </submittedName>
</protein>
<comment type="caution">
    <text evidence="4">The sequence shown here is derived from an EMBL/GenBank/DDBJ whole genome shotgun (WGS) entry which is preliminary data.</text>
</comment>
<dbReference type="PANTHER" id="PTHR44591:SF3">
    <property type="entry name" value="RESPONSE REGULATORY DOMAIN-CONTAINING PROTEIN"/>
    <property type="match status" value="1"/>
</dbReference>
<dbReference type="AlphaFoldDB" id="A0A844XHA9"/>
<accession>A0A844XHA9</accession>
<organism evidence="4 5">
    <name type="scientific">Aurantiacibacter rhizosphaerae</name>
    <dbReference type="NCBI Taxonomy" id="2691582"/>
    <lineage>
        <taxon>Bacteria</taxon>
        <taxon>Pseudomonadati</taxon>
        <taxon>Pseudomonadota</taxon>
        <taxon>Alphaproteobacteria</taxon>
        <taxon>Sphingomonadales</taxon>
        <taxon>Erythrobacteraceae</taxon>
        <taxon>Aurantiacibacter</taxon>
    </lineage>
</organism>
<dbReference type="RefSeq" id="WP_160486599.1">
    <property type="nucleotide sequence ID" value="NZ_WUBR01000003.1"/>
</dbReference>
<dbReference type="InterPro" id="IPR001789">
    <property type="entry name" value="Sig_transdc_resp-reg_receiver"/>
</dbReference>
<sequence>MTASPTILLLDDEFMVALALAEHLESEGFAIAGPFCTVEEADAHVALNRPDAAFLDINLGNGTNSYDFAARLKRDGVPFCFLTGYSDLQASHPDLKDSCFLGKPVRPEKVAQTAQKMVA</sequence>
<dbReference type="Proteomes" id="UP000461409">
    <property type="component" value="Unassembled WGS sequence"/>
</dbReference>
<evidence type="ECO:0000256" key="1">
    <source>
        <dbReference type="ARBA" id="ARBA00022553"/>
    </source>
</evidence>
<dbReference type="InterPro" id="IPR011006">
    <property type="entry name" value="CheY-like_superfamily"/>
</dbReference>
<dbReference type="SMART" id="SM00448">
    <property type="entry name" value="REC"/>
    <property type="match status" value="1"/>
</dbReference>
<evidence type="ECO:0000313" key="5">
    <source>
        <dbReference type="Proteomes" id="UP000461409"/>
    </source>
</evidence>